<dbReference type="EMBL" id="CP043494">
    <property type="protein sequence ID" value="WNG43546.1"/>
    <property type="molecule type" value="Genomic_DNA"/>
</dbReference>
<keyword evidence="2" id="KW-0378">Hydrolase</keyword>
<dbReference type="PANTHER" id="PTHR22946:SF0">
    <property type="entry name" value="DIENELACTONE HYDROLASE DOMAIN-CONTAINING PROTEIN"/>
    <property type="match status" value="1"/>
</dbReference>
<dbReference type="Gene3D" id="3.40.50.1820">
    <property type="entry name" value="alpha/beta hydrolase"/>
    <property type="match status" value="1"/>
</dbReference>
<reference evidence="2 3" key="1">
    <citation type="submission" date="2019-08" db="EMBL/GenBank/DDBJ databases">
        <title>Archangium and Cystobacter genomes.</title>
        <authorList>
            <person name="Chen I.-C.K."/>
            <person name="Wielgoss S."/>
        </authorList>
    </citation>
    <scope>NUCLEOTIDE SEQUENCE [LARGE SCALE GENOMIC DNA]</scope>
    <source>
        <strain evidence="2 3">Cbm 6</strain>
    </source>
</reference>
<dbReference type="InterPro" id="IPR050261">
    <property type="entry name" value="FrsA_esterase"/>
</dbReference>
<accession>A0ABY9WID8</accession>
<dbReference type="Proteomes" id="UP001611383">
    <property type="component" value="Chromosome"/>
</dbReference>
<dbReference type="RefSeq" id="WP_395814713.1">
    <property type="nucleotide sequence ID" value="NZ_CP043494.1"/>
</dbReference>
<feature type="domain" description="Dienelactone hydrolase" evidence="1">
    <location>
        <begin position="18"/>
        <end position="239"/>
    </location>
</feature>
<name>A0ABY9WID8_9BACT</name>
<proteinExistence type="predicted"/>
<dbReference type="PANTHER" id="PTHR22946">
    <property type="entry name" value="DIENELACTONE HYDROLASE DOMAIN-CONTAINING PROTEIN-RELATED"/>
    <property type="match status" value="1"/>
</dbReference>
<dbReference type="InterPro" id="IPR029058">
    <property type="entry name" value="AB_hydrolase_fold"/>
</dbReference>
<organism evidence="2 3">
    <name type="scientific">Archangium minus</name>
    <dbReference type="NCBI Taxonomy" id="83450"/>
    <lineage>
        <taxon>Bacteria</taxon>
        <taxon>Pseudomonadati</taxon>
        <taxon>Myxococcota</taxon>
        <taxon>Myxococcia</taxon>
        <taxon>Myxococcales</taxon>
        <taxon>Cystobacterineae</taxon>
        <taxon>Archangiaceae</taxon>
        <taxon>Archangium</taxon>
    </lineage>
</organism>
<dbReference type="InterPro" id="IPR002925">
    <property type="entry name" value="Dienelactn_hydro"/>
</dbReference>
<protein>
    <submittedName>
        <fullName evidence="2">Dienelactone hydrolase family protein</fullName>
    </submittedName>
</protein>
<keyword evidence="3" id="KW-1185">Reference proteome</keyword>
<dbReference type="Pfam" id="PF01738">
    <property type="entry name" value="DLH"/>
    <property type="match status" value="1"/>
</dbReference>
<dbReference type="GO" id="GO:0016787">
    <property type="term" value="F:hydrolase activity"/>
    <property type="evidence" value="ECO:0007669"/>
    <property type="project" value="UniProtKB-KW"/>
</dbReference>
<evidence type="ECO:0000259" key="1">
    <source>
        <dbReference type="Pfam" id="PF01738"/>
    </source>
</evidence>
<sequence length="241" mass="26086">MSELRTEYLDYTEADSVFEAYVASPADTTGPRPCVLVAHEWSGLNGAMRAMTEKVARLGYVGFALDVYGKGIRGSETGDNSGLMGPLMADRALLRRRLLAGLAAARRHPAVDTGRIAAIGYCFGGLCVLDLARAAPPDLRGVVSFHGVFQPPNLGAQGPISARVLLLHGWDDPLAPPADVMAVTRELTEARAPWELHAYGHAQHAFTFKGANMPERGIVHHPEADRRSWTAMRTFLEEVLA</sequence>
<dbReference type="SUPFAM" id="SSF53474">
    <property type="entry name" value="alpha/beta-Hydrolases"/>
    <property type="match status" value="1"/>
</dbReference>
<gene>
    <name evidence="2" type="ORF">F0U60_05095</name>
</gene>
<evidence type="ECO:0000313" key="3">
    <source>
        <dbReference type="Proteomes" id="UP001611383"/>
    </source>
</evidence>
<evidence type="ECO:0000313" key="2">
    <source>
        <dbReference type="EMBL" id="WNG43546.1"/>
    </source>
</evidence>